<dbReference type="Proteomes" id="UP000054558">
    <property type="component" value="Unassembled WGS sequence"/>
</dbReference>
<protein>
    <recommendedName>
        <fullName evidence="1">IPT/TIG domain-containing protein</fullName>
    </recommendedName>
</protein>
<dbReference type="SMART" id="SM00429">
    <property type="entry name" value="IPT"/>
    <property type="match status" value="1"/>
</dbReference>
<dbReference type="InterPro" id="IPR002909">
    <property type="entry name" value="IPT_dom"/>
</dbReference>
<organism evidence="2 3">
    <name type="scientific">Klebsormidium nitens</name>
    <name type="common">Green alga</name>
    <name type="synonym">Ulothrix nitens</name>
    <dbReference type="NCBI Taxonomy" id="105231"/>
    <lineage>
        <taxon>Eukaryota</taxon>
        <taxon>Viridiplantae</taxon>
        <taxon>Streptophyta</taxon>
        <taxon>Klebsormidiophyceae</taxon>
        <taxon>Klebsormidiales</taxon>
        <taxon>Klebsormidiaceae</taxon>
        <taxon>Klebsormidium</taxon>
    </lineage>
</organism>
<dbReference type="EMBL" id="DF237084">
    <property type="protein sequence ID" value="GAQ83083.1"/>
    <property type="molecule type" value="Genomic_DNA"/>
</dbReference>
<accession>A0A1Y1HY42</accession>
<gene>
    <name evidence="2" type="ORF">KFL_001350070</name>
</gene>
<dbReference type="AlphaFoldDB" id="A0A1Y1HY42"/>
<feature type="domain" description="IPT/TIG" evidence="1">
    <location>
        <begin position="96"/>
        <end position="183"/>
    </location>
</feature>
<name>A0A1Y1HY42_KLENI</name>
<dbReference type="Pfam" id="PF01833">
    <property type="entry name" value="TIG"/>
    <property type="match status" value="1"/>
</dbReference>
<dbReference type="CDD" id="cd00603">
    <property type="entry name" value="IPT_PCSR"/>
    <property type="match status" value="1"/>
</dbReference>
<dbReference type="OrthoDB" id="439917at2759"/>
<dbReference type="InterPro" id="IPR014756">
    <property type="entry name" value="Ig_E-set"/>
</dbReference>
<dbReference type="Gene3D" id="2.60.40.10">
    <property type="entry name" value="Immunoglobulins"/>
    <property type="match status" value="1"/>
</dbReference>
<evidence type="ECO:0000313" key="3">
    <source>
        <dbReference type="Proteomes" id="UP000054558"/>
    </source>
</evidence>
<keyword evidence="3" id="KW-1185">Reference proteome</keyword>
<proteinExistence type="predicted"/>
<dbReference type="InterPro" id="IPR013783">
    <property type="entry name" value="Ig-like_fold"/>
</dbReference>
<reference evidence="2 3" key="1">
    <citation type="journal article" date="2014" name="Nat. Commun.">
        <title>Klebsormidium flaccidum genome reveals primary factors for plant terrestrial adaptation.</title>
        <authorList>
            <person name="Hori K."/>
            <person name="Maruyama F."/>
            <person name="Fujisawa T."/>
            <person name="Togashi T."/>
            <person name="Yamamoto N."/>
            <person name="Seo M."/>
            <person name="Sato S."/>
            <person name="Yamada T."/>
            <person name="Mori H."/>
            <person name="Tajima N."/>
            <person name="Moriyama T."/>
            <person name="Ikeuchi M."/>
            <person name="Watanabe M."/>
            <person name="Wada H."/>
            <person name="Kobayashi K."/>
            <person name="Saito M."/>
            <person name="Masuda T."/>
            <person name="Sasaki-Sekimoto Y."/>
            <person name="Mashiguchi K."/>
            <person name="Awai K."/>
            <person name="Shimojima M."/>
            <person name="Masuda S."/>
            <person name="Iwai M."/>
            <person name="Nobusawa T."/>
            <person name="Narise T."/>
            <person name="Kondo S."/>
            <person name="Saito H."/>
            <person name="Sato R."/>
            <person name="Murakawa M."/>
            <person name="Ihara Y."/>
            <person name="Oshima-Yamada Y."/>
            <person name="Ohtaka K."/>
            <person name="Satoh M."/>
            <person name="Sonobe K."/>
            <person name="Ishii M."/>
            <person name="Ohtani R."/>
            <person name="Kanamori-Sato M."/>
            <person name="Honoki R."/>
            <person name="Miyazaki D."/>
            <person name="Mochizuki H."/>
            <person name="Umetsu J."/>
            <person name="Higashi K."/>
            <person name="Shibata D."/>
            <person name="Kamiya Y."/>
            <person name="Sato N."/>
            <person name="Nakamura Y."/>
            <person name="Tabata S."/>
            <person name="Ida S."/>
            <person name="Kurokawa K."/>
            <person name="Ohta H."/>
        </authorList>
    </citation>
    <scope>NUCLEOTIDE SEQUENCE [LARGE SCALE GENOMIC DNA]</scope>
    <source>
        <strain evidence="2 3">NIES-2285</strain>
    </source>
</reference>
<sequence length="220" mass="23318">MFHELRRPGVRPVQFDLSGLASSSTVEEVAVQINEHLSSSAPAGSPASAPFDAPGTPLSRLFYCGVELRSLQRTLEEFGINTGAVLMAAPGAALKSLRVSQLEPSSGSETGGNSVHISGQCFRTSVDRPLLARFGSTVVPTMPVSGEVVRCTSPPHPPGPVSVEVSSDGGHTWTSDNVTYTYIGLRTVLDHPIRVPSVHCSAMSTVQELERAAFRHSRGL</sequence>
<evidence type="ECO:0000259" key="1">
    <source>
        <dbReference type="SMART" id="SM00429"/>
    </source>
</evidence>
<dbReference type="SUPFAM" id="SSF81296">
    <property type="entry name" value="E set domains"/>
    <property type="match status" value="1"/>
</dbReference>
<evidence type="ECO:0000313" key="2">
    <source>
        <dbReference type="EMBL" id="GAQ83083.1"/>
    </source>
</evidence>